<name>A0A8T9BYI6_9HELO</name>
<reference evidence="2 3" key="1">
    <citation type="submission" date="2018-05" db="EMBL/GenBank/DDBJ databases">
        <title>Genome sequencing and assembly of the regulated plant pathogen Lachnellula willkommii and related sister species for the development of diagnostic species identification markers.</title>
        <authorList>
            <person name="Giroux E."/>
            <person name="Bilodeau G."/>
        </authorList>
    </citation>
    <scope>NUCLEOTIDE SEQUENCE [LARGE SCALE GENOMIC DNA]</scope>
    <source>
        <strain evidence="2 3">CBS 268.59</strain>
    </source>
</reference>
<dbReference type="EMBL" id="QGMK01001303">
    <property type="protein sequence ID" value="TVY71224.1"/>
    <property type="molecule type" value="Genomic_DNA"/>
</dbReference>
<sequence>MQFSTLLITLFAATALALPNQTLARDEPAVIFDRQGVNGGRPVATGACRIANTSKKQDVCTKADGTAGKCAPANTAGCE</sequence>
<dbReference type="Proteomes" id="UP000469558">
    <property type="component" value="Unassembled WGS sequence"/>
</dbReference>
<keyword evidence="3" id="KW-1185">Reference proteome</keyword>
<protein>
    <submittedName>
        <fullName evidence="2">Uncharacterized protein</fullName>
    </submittedName>
</protein>
<keyword evidence="1" id="KW-0732">Signal</keyword>
<evidence type="ECO:0000256" key="1">
    <source>
        <dbReference type="SAM" id="SignalP"/>
    </source>
</evidence>
<gene>
    <name evidence="2" type="ORF">LSUE1_G007700</name>
</gene>
<organism evidence="2 3">
    <name type="scientific">Lachnellula suecica</name>
    <dbReference type="NCBI Taxonomy" id="602035"/>
    <lineage>
        <taxon>Eukaryota</taxon>
        <taxon>Fungi</taxon>
        <taxon>Dikarya</taxon>
        <taxon>Ascomycota</taxon>
        <taxon>Pezizomycotina</taxon>
        <taxon>Leotiomycetes</taxon>
        <taxon>Helotiales</taxon>
        <taxon>Lachnaceae</taxon>
        <taxon>Lachnellula</taxon>
    </lineage>
</organism>
<comment type="caution">
    <text evidence="2">The sequence shown here is derived from an EMBL/GenBank/DDBJ whole genome shotgun (WGS) entry which is preliminary data.</text>
</comment>
<dbReference type="AlphaFoldDB" id="A0A8T9BYI6"/>
<proteinExistence type="predicted"/>
<feature type="signal peptide" evidence="1">
    <location>
        <begin position="1"/>
        <end position="24"/>
    </location>
</feature>
<accession>A0A8T9BYI6</accession>
<dbReference type="OrthoDB" id="4153862at2759"/>
<evidence type="ECO:0000313" key="2">
    <source>
        <dbReference type="EMBL" id="TVY71224.1"/>
    </source>
</evidence>
<feature type="chain" id="PRO_5035909831" evidence="1">
    <location>
        <begin position="25"/>
        <end position="79"/>
    </location>
</feature>
<evidence type="ECO:0000313" key="3">
    <source>
        <dbReference type="Proteomes" id="UP000469558"/>
    </source>
</evidence>